<dbReference type="AlphaFoldDB" id="I8X711"/>
<keyword evidence="3" id="KW-1185">Reference proteome</keyword>
<comment type="caution">
    <text evidence="2">The sequence shown here is derived from an EMBL/GenBank/DDBJ whole genome shotgun (WGS) entry which is preliminary data.</text>
</comment>
<keyword evidence="1" id="KW-0472">Membrane</keyword>
<evidence type="ECO:0000313" key="3">
    <source>
        <dbReference type="Proteomes" id="UP000003089"/>
    </source>
</evidence>
<name>I8X711_9BACE</name>
<proteinExistence type="predicted"/>
<protein>
    <submittedName>
        <fullName evidence="2">Uncharacterized protein</fullName>
    </submittedName>
</protein>
<feature type="transmembrane region" description="Helical" evidence="1">
    <location>
        <begin position="106"/>
        <end position="124"/>
    </location>
</feature>
<keyword evidence="1" id="KW-0812">Transmembrane</keyword>
<accession>I8X711</accession>
<reference evidence="2 3" key="1">
    <citation type="submission" date="2012-02" db="EMBL/GenBank/DDBJ databases">
        <title>The Genome Sequence of Bacteroides nordii CL02T12C05.</title>
        <authorList>
            <consortium name="The Broad Institute Genome Sequencing Platform"/>
            <person name="Earl A."/>
            <person name="Ward D."/>
            <person name="Feldgarden M."/>
            <person name="Gevers D."/>
            <person name="Zitomersky N.L."/>
            <person name="Coyne M.J."/>
            <person name="Comstock L.E."/>
            <person name="Young S.K."/>
            <person name="Zeng Q."/>
            <person name="Gargeya S."/>
            <person name="Fitzgerald M."/>
            <person name="Haas B."/>
            <person name="Abouelleil A."/>
            <person name="Alvarado L."/>
            <person name="Arachchi H.M."/>
            <person name="Berlin A."/>
            <person name="Chapman S.B."/>
            <person name="Gearin G."/>
            <person name="Goldberg J."/>
            <person name="Griggs A."/>
            <person name="Gujja S."/>
            <person name="Hansen M."/>
            <person name="Heiman D."/>
            <person name="Howarth C."/>
            <person name="Larimer J."/>
            <person name="Lui A."/>
            <person name="MacDonald P.J.P."/>
            <person name="McCowen C."/>
            <person name="Montmayeur A."/>
            <person name="Murphy C."/>
            <person name="Neiman D."/>
            <person name="Pearson M."/>
            <person name="Priest M."/>
            <person name="Roberts A."/>
            <person name="Saif S."/>
            <person name="Shea T."/>
            <person name="Sisk P."/>
            <person name="Stolte C."/>
            <person name="Sykes S."/>
            <person name="Wortman J."/>
            <person name="Nusbaum C."/>
            <person name="Birren B."/>
        </authorList>
    </citation>
    <scope>NUCLEOTIDE SEQUENCE [LARGE SCALE GENOMIC DNA]</scope>
    <source>
        <strain evidence="2 3">CL02T12C05</strain>
    </source>
</reference>
<dbReference type="eggNOG" id="ENOG5033UU9">
    <property type="taxonomic scope" value="Bacteria"/>
</dbReference>
<evidence type="ECO:0000256" key="1">
    <source>
        <dbReference type="SAM" id="Phobius"/>
    </source>
</evidence>
<dbReference type="EMBL" id="AGXS01000023">
    <property type="protein sequence ID" value="EIY46655.1"/>
    <property type="molecule type" value="Genomic_DNA"/>
</dbReference>
<feature type="transmembrane region" description="Helical" evidence="1">
    <location>
        <begin position="35"/>
        <end position="59"/>
    </location>
</feature>
<gene>
    <name evidence="2" type="ORF">HMPREF1068_03423</name>
</gene>
<dbReference type="PATRIC" id="fig|997884.3.peg.3511"/>
<feature type="transmembrane region" description="Helical" evidence="1">
    <location>
        <begin position="71"/>
        <end position="90"/>
    </location>
</feature>
<dbReference type="HOGENOM" id="CLU_854319_0_0_10"/>
<keyword evidence="1" id="KW-1133">Transmembrane helix</keyword>
<sequence>MFFFYQLDIKTKIFNFTHKTNQAVYMEKQSTLKQYVLPFIRVNTFMTGSWIILVTLFRMSEMEIPSSLSKQYGTLILFGISALISFLWIYRPHFKELYRNSEKNDNIGLPVGSLGMALCMLMFAETQYSHAAIAYLASIAVFILFLYWDLYKMRLRKQKRQTEKARRNCMHTQNRVSNNKVILVEKVNSSEIEILVKDFCSMYNKEKDRAIIKIQKFTNKAHVLSFPYDIDFDIYCYLFNYMTYSSNIESRPFVTGWYPVSKEEEESMFYIPFNEREKDYVYYVTPEGKNYKVDFGTMKPLRTESIQPYGPLPTMIEDWVKADMG</sequence>
<dbReference type="Proteomes" id="UP000003089">
    <property type="component" value="Unassembled WGS sequence"/>
</dbReference>
<organism evidence="2 3">
    <name type="scientific">Bacteroides nordii CL02T12C05</name>
    <dbReference type="NCBI Taxonomy" id="997884"/>
    <lineage>
        <taxon>Bacteria</taxon>
        <taxon>Pseudomonadati</taxon>
        <taxon>Bacteroidota</taxon>
        <taxon>Bacteroidia</taxon>
        <taxon>Bacteroidales</taxon>
        <taxon>Bacteroidaceae</taxon>
        <taxon>Bacteroides</taxon>
    </lineage>
</organism>
<feature type="transmembrane region" description="Helical" evidence="1">
    <location>
        <begin position="130"/>
        <end position="150"/>
    </location>
</feature>
<evidence type="ECO:0000313" key="2">
    <source>
        <dbReference type="EMBL" id="EIY46655.1"/>
    </source>
</evidence>